<dbReference type="PANTHER" id="PTHR36154:SF1">
    <property type="entry name" value="DNA-BINDING TRANSCRIPTIONAL ACTIVATOR ALPA"/>
    <property type="match status" value="1"/>
</dbReference>
<evidence type="ECO:0000313" key="2">
    <source>
        <dbReference type="Proteomes" id="UP000276901"/>
    </source>
</evidence>
<dbReference type="EMBL" id="RKQT01000002">
    <property type="protein sequence ID" value="RPE93763.1"/>
    <property type="molecule type" value="Genomic_DNA"/>
</dbReference>
<comment type="caution">
    <text evidence="1">The sequence shown here is derived from an EMBL/GenBank/DDBJ whole genome shotgun (WGS) entry which is preliminary data.</text>
</comment>
<reference evidence="1 2" key="1">
    <citation type="submission" date="2018-11" db="EMBL/GenBank/DDBJ databases">
        <title>Genomic Encyclopedia of Type Strains, Phase IV (KMG-IV): sequencing the most valuable type-strain genomes for metagenomic binning, comparative biology and taxonomic classification.</title>
        <authorList>
            <person name="Goeker M."/>
        </authorList>
    </citation>
    <scope>NUCLEOTIDE SEQUENCE [LARGE SCALE GENOMIC DNA]</scope>
    <source>
        <strain evidence="1 2">DSM 25797</strain>
    </source>
</reference>
<name>A0ABX9XQJ8_9PAST</name>
<dbReference type="InterPro" id="IPR052931">
    <property type="entry name" value="Prophage_regulatory_activator"/>
</dbReference>
<accession>A0ABX9XQJ8</accession>
<dbReference type="RefSeq" id="WP_336195971.1">
    <property type="nucleotide sequence ID" value="NZ_CP015029.1"/>
</dbReference>
<evidence type="ECO:0000313" key="1">
    <source>
        <dbReference type="EMBL" id="RPE93763.1"/>
    </source>
</evidence>
<sequence>MTLQTNQPITSQELADSVRYGVAEQDRILRKKEVAKIFSVASSTLDDWLNPKSKRYKADFPKRIEIGRNSIGFLSSEVNAYLSKLVQASRV</sequence>
<dbReference type="Pfam" id="PF05930">
    <property type="entry name" value="Phage_AlpA"/>
    <property type="match status" value="1"/>
</dbReference>
<dbReference type="Proteomes" id="UP000276901">
    <property type="component" value="Unassembled WGS sequence"/>
</dbReference>
<organism evidence="1 2">
    <name type="scientific">Frederiksenia canicola</name>
    <dbReference type="NCBI Taxonomy" id="123824"/>
    <lineage>
        <taxon>Bacteria</taxon>
        <taxon>Pseudomonadati</taxon>
        <taxon>Pseudomonadota</taxon>
        <taxon>Gammaproteobacteria</taxon>
        <taxon>Pasteurellales</taxon>
        <taxon>Pasteurellaceae</taxon>
        <taxon>Frederiksenia</taxon>
    </lineage>
</organism>
<keyword evidence="2" id="KW-1185">Reference proteome</keyword>
<protein>
    <submittedName>
        <fullName evidence="1">AlpA family transcriptional regulator</fullName>
    </submittedName>
</protein>
<dbReference type="PANTHER" id="PTHR36154">
    <property type="entry name" value="DNA-BINDING TRANSCRIPTIONAL ACTIVATOR ALPA"/>
    <property type="match status" value="1"/>
</dbReference>
<proteinExistence type="predicted"/>
<dbReference type="InterPro" id="IPR010260">
    <property type="entry name" value="AlpA"/>
</dbReference>
<gene>
    <name evidence="1" type="ORF">EDC49_1276</name>
</gene>